<dbReference type="RefSeq" id="WP_181454837.1">
    <property type="nucleotide sequence ID" value="NZ_NGJK01000039.1"/>
</dbReference>
<dbReference type="EMBL" id="NGJK01000039">
    <property type="protein sequence ID" value="RAP03157.1"/>
    <property type="molecule type" value="Genomic_DNA"/>
</dbReference>
<feature type="non-terminal residue" evidence="1">
    <location>
        <position position="77"/>
    </location>
</feature>
<protein>
    <submittedName>
        <fullName evidence="1">Uncharacterized protein</fullName>
    </submittedName>
</protein>
<sequence length="77" mass="8548">YGLNIQNTNNKDYVIKVNSKDNTIEANNITVNTNTPIHTITITDDRNTIYNNTIITNGPSNNITYTDNYGIADTIGL</sequence>
<gene>
    <name evidence="1" type="ORF">CA615_03765</name>
</gene>
<dbReference type="AlphaFoldDB" id="A0A328Q4B4"/>
<name>A0A328Q4B4_9EURY</name>
<evidence type="ECO:0000313" key="2">
    <source>
        <dbReference type="Proteomes" id="UP000248557"/>
    </source>
</evidence>
<feature type="non-terminal residue" evidence="1">
    <location>
        <position position="1"/>
    </location>
</feature>
<accession>A0A328Q4B4</accession>
<proteinExistence type="predicted"/>
<evidence type="ECO:0000313" key="1">
    <source>
        <dbReference type="EMBL" id="RAP03157.1"/>
    </source>
</evidence>
<dbReference type="Proteomes" id="UP000248557">
    <property type="component" value="Unassembled WGS sequence"/>
</dbReference>
<comment type="caution">
    <text evidence="1">The sequence shown here is derived from an EMBL/GenBank/DDBJ whole genome shotgun (WGS) entry which is preliminary data.</text>
</comment>
<organism evidence="1 2">
    <name type="scientific">Methanosphaera stadtmanae</name>
    <dbReference type="NCBI Taxonomy" id="2317"/>
    <lineage>
        <taxon>Archaea</taxon>
        <taxon>Methanobacteriati</taxon>
        <taxon>Methanobacteriota</taxon>
        <taxon>Methanomada group</taxon>
        <taxon>Methanobacteria</taxon>
        <taxon>Methanobacteriales</taxon>
        <taxon>Methanobacteriaceae</taxon>
        <taxon>Methanosphaera</taxon>
    </lineage>
</organism>
<reference evidence="1 2" key="1">
    <citation type="submission" date="2017-05" db="EMBL/GenBank/DDBJ databases">
        <title>Host range expansion of the Methanosphaera genus to humans and monogastric animals involves recent and extensive reduction in genome content.</title>
        <authorList>
            <person name="Hoedt E.C."/>
            <person name="Volmer J.G."/>
            <person name="Parks D.H."/>
            <person name="Rosewarne C.P."/>
            <person name="Denman S.E."/>
            <person name="Mcsweeney C.S."/>
            <person name="O Cuiv P."/>
            <person name="Hugenholtz P."/>
            <person name="Tyson G.W."/>
            <person name="Morrison M."/>
        </authorList>
    </citation>
    <scope>NUCLEOTIDE SEQUENCE [LARGE SCALE GENOMIC DNA]</scope>
    <source>
        <strain evidence="1 2">PA5</strain>
    </source>
</reference>